<dbReference type="HOGENOM" id="CLU_131470_0_0_6"/>
<dbReference type="AlphaFoldDB" id="C8NB28"/>
<reference evidence="4 5" key="1">
    <citation type="submission" date="2009-08" db="EMBL/GenBank/DDBJ databases">
        <authorList>
            <person name="Qin X."/>
            <person name="Bachman B."/>
            <person name="Battles P."/>
            <person name="Bell A."/>
            <person name="Bess C."/>
            <person name="Bickham C."/>
            <person name="Chaboub L."/>
            <person name="Chen D."/>
            <person name="Coyle M."/>
            <person name="Deiros D.R."/>
            <person name="Dinh H."/>
            <person name="Forbes L."/>
            <person name="Fowler G."/>
            <person name="Francisco L."/>
            <person name="Fu Q."/>
            <person name="Gubbala S."/>
            <person name="Hale W."/>
            <person name="Han Y."/>
            <person name="Hemphill L."/>
            <person name="Highlander S.K."/>
            <person name="Hirani K."/>
            <person name="Hogues M."/>
            <person name="Jackson L."/>
            <person name="Jakkamsetti A."/>
            <person name="Javaid M."/>
            <person name="Jiang H."/>
            <person name="Korchina V."/>
            <person name="Kovar C."/>
            <person name="Lara F."/>
            <person name="Lee S."/>
            <person name="Mata R."/>
            <person name="Mathew T."/>
            <person name="Moen C."/>
            <person name="Morales K."/>
            <person name="Munidasa M."/>
            <person name="Nazareth L."/>
            <person name="Ngo R."/>
            <person name="Nguyen L."/>
            <person name="Okwuonu G."/>
            <person name="Ongeri F."/>
            <person name="Patil S."/>
            <person name="Petrosino J."/>
            <person name="Pham C."/>
            <person name="Pham P."/>
            <person name="Pu L.-L."/>
            <person name="Puazo M."/>
            <person name="Raj R."/>
            <person name="Reid J."/>
            <person name="Rouhana J."/>
            <person name="Saada N."/>
            <person name="Shang Y."/>
            <person name="Simmons D."/>
            <person name="Thornton R."/>
            <person name="Warren J."/>
            <person name="Weissenberger G."/>
            <person name="Zhang J."/>
            <person name="Zhang L."/>
            <person name="Zhou C."/>
            <person name="Zhu D."/>
            <person name="Muzny D."/>
            <person name="Worley K."/>
            <person name="Gibbs R."/>
        </authorList>
    </citation>
    <scope>NUCLEOTIDE SEQUENCE [LARGE SCALE GENOMIC DNA]</scope>
    <source>
        <strain evidence="5">ATCC 15826 / DSM 8339 / NCTC 10426 / 6573</strain>
    </source>
</reference>
<proteinExistence type="predicted"/>
<dbReference type="PROSITE" id="PS50088">
    <property type="entry name" value="ANK_REPEAT"/>
    <property type="match status" value="1"/>
</dbReference>
<comment type="caution">
    <text evidence="4">The sequence shown here is derived from an EMBL/GenBank/DDBJ whole genome shotgun (WGS) entry which is preliminary data.</text>
</comment>
<evidence type="ECO:0000256" key="1">
    <source>
        <dbReference type="ARBA" id="ARBA00022737"/>
    </source>
</evidence>
<name>C8NB28_CARH6</name>
<dbReference type="Pfam" id="PF12796">
    <property type="entry name" value="Ank_2"/>
    <property type="match status" value="1"/>
</dbReference>
<keyword evidence="5" id="KW-1185">Reference proteome</keyword>
<dbReference type="PROSITE" id="PS50297">
    <property type="entry name" value="ANK_REP_REGION"/>
    <property type="match status" value="1"/>
</dbReference>
<dbReference type="PANTHER" id="PTHR24198:SF165">
    <property type="entry name" value="ANKYRIN REPEAT-CONTAINING PROTEIN-RELATED"/>
    <property type="match status" value="1"/>
</dbReference>
<dbReference type="GeneID" id="84790391"/>
<dbReference type="SMART" id="SM00248">
    <property type="entry name" value="ANK"/>
    <property type="match status" value="2"/>
</dbReference>
<keyword evidence="1" id="KW-0677">Repeat</keyword>
<dbReference type="GO" id="GO:0005737">
    <property type="term" value="C:cytoplasm"/>
    <property type="evidence" value="ECO:0007669"/>
    <property type="project" value="TreeGrafter"/>
</dbReference>
<evidence type="ECO:0000313" key="4">
    <source>
        <dbReference type="EMBL" id="EEV88194.1"/>
    </source>
</evidence>
<gene>
    <name evidence="4" type="ORF">HMPREF0198_1706</name>
</gene>
<evidence type="ECO:0000256" key="2">
    <source>
        <dbReference type="ARBA" id="ARBA00023043"/>
    </source>
</evidence>
<feature type="repeat" description="ANK" evidence="3">
    <location>
        <begin position="98"/>
        <end position="130"/>
    </location>
</feature>
<organism evidence="4 5">
    <name type="scientific">Cardiobacterium hominis (strain ATCC 15826 / DSM 8339 / NCTC 10426 / 6573)</name>
    <dbReference type="NCBI Taxonomy" id="638300"/>
    <lineage>
        <taxon>Bacteria</taxon>
        <taxon>Pseudomonadati</taxon>
        <taxon>Pseudomonadota</taxon>
        <taxon>Gammaproteobacteria</taxon>
        <taxon>Cardiobacteriales</taxon>
        <taxon>Cardiobacteriaceae</taxon>
        <taxon>Cardiobacterium</taxon>
    </lineage>
</organism>
<evidence type="ECO:0000313" key="5">
    <source>
        <dbReference type="Proteomes" id="UP000004870"/>
    </source>
</evidence>
<dbReference type="InterPro" id="IPR002110">
    <property type="entry name" value="Ankyrin_rpt"/>
</dbReference>
<accession>C8NB28</accession>
<dbReference type="RefSeq" id="WP_004141580.1">
    <property type="nucleotide sequence ID" value="NZ_GG694027.1"/>
</dbReference>
<dbReference type="OrthoDB" id="6087427at2"/>
<dbReference type="InterPro" id="IPR036770">
    <property type="entry name" value="Ankyrin_rpt-contain_sf"/>
</dbReference>
<protein>
    <submittedName>
        <fullName evidence="4">Ankyrin repeat protein</fullName>
    </submittedName>
</protein>
<evidence type="ECO:0000256" key="3">
    <source>
        <dbReference type="PROSITE-ProRule" id="PRU00023"/>
    </source>
</evidence>
<sequence length="197" mass="22227">MNAINGNNTRQYSSDPDIDRLYQEDLDMQIVVANREGDIPFLEKIFLVDKKADILKVTSSHWNWLHRLLITPRPDYAPVASVNFYIQHGVPVNAQDCYKNTPLLYAMRAQNVAAARALLEAGADPNIPDRDGATPLAYINGMPQELELLQLMLDKGADVNFFTGQHGILEGIKKYSSDAPRFKAVIEMMEKYDKRSS</sequence>
<keyword evidence="2 3" id="KW-0040">ANK repeat</keyword>
<dbReference type="Proteomes" id="UP000004870">
    <property type="component" value="Unassembled WGS sequence"/>
</dbReference>
<dbReference type="EMBL" id="ACKY01000099">
    <property type="protein sequence ID" value="EEV88194.1"/>
    <property type="molecule type" value="Genomic_DNA"/>
</dbReference>
<dbReference type="SUPFAM" id="SSF48403">
    <property type="entry name" value="Ankyrin repeat"/>
    <property type="match status" value="1"/>
</dbReference>
<dbReference type="Gene3D" id="1.25.40.20">
    <property type="entry name" value="Ankyrin repeat-containing domain"/>
    <property type="match status" value="1"/>
</dbReference>
<dbReference type="PANTHER" id="PTHR24198">
    <property type="entry name" value="ANKYRIN REPEAT AND PROTEIN KINASE DOMAIN-CONTAINING PROTEIN"/>
    <property type="match status" value="1"/>
</dbReference>